<dbReference type="AlphaFoldDB" id="A0A8H4VXM2"/>
<protein>
    <recommendedName>
        <fullName evidence="8">SET domain-containing protein</fullName>
    </recommendedName>
</protein>
<evidence type="ECO:0000313" key="7">
    <source>
        <dbReference type="Proteomes" id="UP000566819"/>
    </source>
</evidence>
<keyword evidence="3 5" id="KW-1133">Transmembrane helix</keyword>
<evidence type="ECO:0000256" key="3">
    <source>
        <dbReference type="ARBA" id="ARBA00022989"/>
    </source>
</evidence>
<dbReference type="PANTHER" id="PTHR23501:SF59">
    <property type="entry name" value="MAJOR FACILITATOR SUPERFAMILY (MFS) PROFILE DOMAIN-CONTAINING PROTEIN-RELATED"/>
    <property type="match status" value="1"/>
</dbReference>
<dbReference type="InterPro" id="IPR036259">
    <property type="entry name" value="MFS_trans_sf"/>
</dbReference>
<keyword evidence="4 5" id="KW-0472">Membrane</keyword>
<feature type="transmembrane region" description="Helical" evidence="5">
    <location>
        <begin position="128"/>
        <end position="149"/>
    </location>
</feature>
<evidence type="ECO:0000313" key="6">
    <source>
        <dbReference type="EMBL" id="KAF4626458.1"/>
    </source>
</evidence>
<evidence type="ECO:0000256" key="2">
    <source>
        <dbReference type="ARBA" id="ARBA00022692"/>
    </source>
</evidence>
<feature type="transmembrane region" description="Helical" evidence="5">
    <location>
        <begin position="20"/>
        <end position="42"/>
    </location>
</feature>
<organism evidence="6 7">
    <name type="scientific">Cudoniella acicularis</name>
    <dbReference type="NCBI Taxonomy" id="354080"/>
    <lineage>
        <taxon>Eukaryota</taxon>
        <taxon>Fungi</taxon>
        <taxon>Dikarya</taxon>
        <taxon>Ascomycota</taxon>
        <taxon>Pezizomycotina</taxon>
        <taxon>Leotiomycetes</taxon>
        <taxon>Helotiales</taxon>
        <taxon>Tricladiaceae</taxon>
        <taxon>Cudoniella</taxon>
    </lineage>
</organism>
<proteinExistence type="predicted"/>
<evidence type="ECO:0000256" key="4">
    <source>
        <dbReference type="ARBA" id="ARBA00023136"/>
    </source>
</evidence>
<dbReference type="SUPFAM" id="SSF103473">
    <property type="entry name" value="MFS general substrate transporter"/>
    <property type="match status" value="1"/>
</dbReference>
<comment type="subcellular location">
    <subcellularLocation>
        <location evidence="1">Membrane</location>
        <topology evidence="1">Multi-pass membrane protein</topology>
    </subcellularLocation>
</comment>
<reference evidence="6 7" key="1">
    <citation type="submission" date="2020-03" db="EMBL/GenBank/DDBJ databases">
        <title>Draft Genome Sequence of Cudoniella acicularis.</title>
        <authorList>
            <person name="Buettner E."/>
            <person name="Kellner H."/>
        </authorList>
    </citation>
    <scope>NUCLEOTIDE SEQUENCE [LARGE SCALE GENOMIC DNA]</scope>
    <source>
        <strain evidence="6 7">DSM 108380</strain>
    </source>
</reference>
<feature type="transmembrane region" description="Helical" evidence="5">
    <location>
        <begin position="62"/>
        <end position="82"/>
    </location>
</feature>
<keyword evidence="7" id="KW-1185">Reference proteome</keyword>
<dbReference type="GO" id="GO:0005886">
    <property type="term" value="C:plasma membrane"/>
    <property type="evidence" value="ECO:0007669"/>
    <property type="project" value="TreeGrafter"/>
</dbReference>
<gene>
    <name evidence="6" type="ORF">G7Y89_g11701</name>
</gene>
<comment type="caution">
    <text evidence="6">The sequence shown here is derived from an EMBL/GenBank/DDBJ whole genome shotgun (WGS) entry which is preliminary data.</text>
</comment>
<dbReference type="PANTHER" id="PTHR23501">
    <property type="entry name" value="MAJOR FACILITATOR SUPERFAMILY"/>
    <property type="match status" value="1"/>
</dbReference>
<dbReference type="EMBL" id="JAAMPI010001148">
    <property type="protein sequence ID" value="KAF4626458.1"/>
    <property type="molecule type" value="Genomic_DNA"/>
</dbReference>
<accession>A0A8H4VXM2</accession>
<dbReference type="OrthoDB" id="3518712at2759"/>
<evidence type="ECO:0000256" key="1">
    <source>
        <dbReference type="ARBA" id="ARBA00004141"/>
    </source>
</evidence>
<evidence type="ECO:0008006" key="8">
    <source>
        <dbReference type="Google" id="ProtNLM"/>
    </source>
</evidence>
<name>A0A8H4VXM2_9HELO</name>
<keyword evidence="2 5" id="KW-0812">Transmembrane</keyword>
<dbReference type="Proteomes" id="UP000566819">
    <property type="component" value="Unassembled WGS sequence"/>
</dbReference>
<feature type="transmembrane region" description="Helical" evidence="5">
    <location>
        <begin position="94"/>
        <end position="116"/>
    </location>
</feature>
<sequence>MLTEDVFTLRERGQYTIYDLFKRTLVLLLLSIFGLIGFIIYSVYISTEPLIRRTLFNTPTAIVAYIGTLVQGLIVWSLLYYMPLYFQVAKNYSPITSAIAIFPFTFTVAPAAVVVASASNADLPFAGAIYSFFRAFGQTLGVAISGVIFQNVLKKKILATAYSTFIDKWSRDAKETELALACPREPKSATKLRELCSKFGSSLSGTIRIRLENRSIPVGYGFKRGLIELPDPISITEADTDAVTREREAALVELPTATEARECELGELASTYKSIHSGDETINLVKFKERRRERLGLALYKRRSKLQVKRTRDLYDTTYTSPIPESGQRKSAATDRSILLVYASATISSDYDVIPSRRGKESVYYELALIISTAKPSNLITQPSNFKETEGAPTIQLVQAISALEKRSLLTEFLDRFAKVKLVEIIDKGKEGRTRVDLEAIINLINGLRWQNSKTNQDLVTFIKEFLIIEKAEFKVPPSDKLYDLYDLYEIDKKCQILEQLAGEFAPLNTYNDGWPIEFRRPDIADEPVAQIYLKETGNWVKKVNHSCNPSAEFRVIKISR</sequence>
<dbReference type="GO" id="GO:0022857">
    <property type="term" value="F:transmembrane transporter activity"/>
    <property type="evidence" value="ECO:0007669"/>
    <property type="project" value="TreeGrafter"/>
</dbReference>
<evidence type="ECO:0000256" key="5">
    <source>
        <dbReference type="SAM" id="Phobius"/>
    </source>
</evidence>